<evidence type="ECO:0000256" key="1">
    <source>
        <dbReference type="ARBA" id="ARBA00004219"/>
    </source>
</evidence>
<organism evidence="7 8">
    <name type="scientific">Acinetobacter parvus DSM 16617 = CIP 108168</name>
    <dbReference type="NCBI Taxonomy" id="981333"/>
    <lineage>
        <taxon>Bacteria</taxon>
        <taxon>Pseudomonadati</taxon>
        <taxon>Pseudomonadota</taxon>
        <taxon>Gammaproteobacteria</taxon>
        <taxon>Moraxellales</taxon>
        <taxon>Moraxellaceae</taxon>
        <taxon>Acinetobacter</taxon>
    </lineage>
</organism>
<dbReference type="AlphaFoldDB" id="N8RUB4"/>
<evidence type="ECO:0000313" key="8">
    <source>
        <dbReference type="Proteomes" id="UP000023776"/>
    </source>
</evidence>
<proteinExistence type="predicted"/>
<gene>
    <name evidence="7" type="ORF">F988_00702</name>
</gene>
<dbReference type="Pfam" id="PF04829">
    <property type="entry name" value="PT-VENN"/>
    <property type="match status" value="1"/>
</dbReference>
<dbReference type="InterPro" id="IPR006914">
    <property type="entry name" value="VENN_dom"/>
</dbReference>
<evidence type="ECO:0000259" key="6">
    <source>
        <dbReference type="Pfam" id="PF04829"/>
    </source>
</evidence>
<feature type="region of interest" description="Disordered" evidence="5">
    <location>
        <begin position="109"/>
        <end position="131"/>
    </location>
</feature>
<accession>N8RUB4</accession>
<keyword evidence="2" id="KW-0800">Toxin</keyword>
<dbReference type="Proteomes" id="UP000023776">
    <property type="component" value="Unassembled WGS sequence"/>
</dbReference>
<dbReference type="HOGENOM" id="CLU_420157_0_0_6"/>
<evidence type="ECO:0000313" key="7">
    <source>
        <dbReference type="EMBL" id="ENU37129.1"/>
    </source>
</evidence>
<comment type="subcellular location">
    <subcellularLocation>
        <location evidence="1">Target cell</location>
        <location evidence="1">Target cell cytoplasm</location>
    </subcellularLocation>
</comment>
<evidence type="ECO:0000256" key="3">
    <source>
        <dbReference type="ARBA" id="ARBA00022913"/>
    </source>
</evidence>
<evidence type="ECO:0000256" key="2">
    <source>
        <dbReference type="ARBA" id="ARBA00022656"/>
    </source>
</evidence>
<feature type="compositionally biased region" description="Basic and acidic residues" evidence="5">
    <location>
        <begin position="636"/>
        <end position="652"/>
    </location>
</feature>
<keyword evidence="4" id="KW-0843">Virulence</keyword>
<keyword evidence="3" id="KW-1266">Target cell cytoplasm</keyword>
<comment type="caution">
    <text evidence="7">The sequence shown here is derived from an EMBL/GenBank/DDBJ whole genome shotgun (WGS) entry which is preliminary data.</text>
</comment>
<feature type="compositionally biased region" description="Polar residues" evidence="5">
    <location>
        <begin position="113"/>
        <end position="127"/>
    </location>
</feature>
<evidence type="ECO:0000256" key="5">
    <source>
        <dbReference type="SAM" id="MobiDB-lite"/>
    </source>
</evidence>
<dbReference type="GO" id="GO:0090729">
    <property type="term" value="F:toxin activity"/>
    <property type="evidence" value="ECO:0007669"/>
    <property type="project" value="UniProtKB-KW"/>
</dbReference>
<feature type="region of interest" description="Disordered" evidence="5">
    <location>
        <begin position="628"/>
        <end position="652"/>
    </location>
</feature>
<dbReference type="EMBL" id="APOM01000014">
    <property type="protein sequence ID" value="ENU37129.1"/>
    <property type="molecule type" value="Genomic_DNA"/>
</dbReference>
<feature type="domain" description="VENN motif-containing" evidence="6">
    <location>
        <begin position="367"/>
        <end position="413"/>
    </location>
</feature>
<name>N8RUB4_9GAMM</name>
<sequence length="652" mass="68773">MAFHWFVDVKRVHTRSIETSQPHIPNNHELQLVVIVLHTVNEQSGIFAGDDGYQINVKNNTDLKGAIITSTQQAEDLKKNRLDTGTLTYSNIQNESEYDAKGISLSAGLNAGRTDSTGQKQPNTVPSSAGEIDQHASSITGVSKSIGFGLDSDKDSSVTRSGVNTSNITIRETIRQEELTGKTAEQIKSEILTDVTTDTARENSGTLKNNFDKEKVQSEINLQMDVTKKFDANRQEVRTEINKRLDEAKKAKEAGTLSEIEFNKKQQQLQTLGILVDSISAGLSAPTTSGLGIAAATLSPAASHEIGQYFKSNDAEGSAAHILAHTVLGAAVAAAGGNDALLGGVSAGGAEKVAPLLSSYLYGKEAKDLTADEKSTISSITGLVASGIGVSTGDVASTVQSGQLAQNAVENNNMDIPFPINQEWGKGAQSLAENLHEKNYSNEELLKALDSYTRGTLPDNADIIKHGGKAWLNLIASAIPVSGGYRVYQGGKWIFFSLSQTKKLNEAAKAAGFNGAISGTISAVSGDDKEGIMANTVAGAGFGSVSSIFKPLQTLKGQVVGGSLTNVGAQSIANIYREYNGKESLELNKSNAVAAGLISGGAKKLEGLGIKSWQPVVIGSSASINAVTSGNNPYKDVNKRIESDKSQKDKTK</sequence>
<reference evidence="7 8" key="1">
    <citation type="submission" date="2013-02" db="EMBL/GenBank/DDBJ databases">
        <title>The Genome Sequence of Acinetobacter parvus CIP 108168.</title>
        <authorList>
            <consortium name="The Broad Institute Genome Sequencing Platform"/>
            <consortium name="The Broad Institute Genome Sequencing Center for Infectious Disease"/>
            <person name="Cerqueira G."/>
            <person name="Feldgarden M."/>
            <person name="Courvalin P."/>
            <person name="Perichon B."/>
            <person name="Grillot-Courvalin C."/>
            <person name="Clermont D."/>
            <person name="Rocha E."/>
            <person name="Yoon E.-J."/>
            <person name="Nemec A."/>
            <person name="Walker B."/>
            <person name="Young S.K."/>
            <person name="Zeng Q."/>
            <person name="Gargeya S."/>
            <person name="Fitzgerald M."/>
            <person name="Haas B."/>
            <person name="Abouelleil A."/>
            <person name="Alvarado L."/>
            <person name="Arachchi H.M."/>
            <person name="Berlin A.M."/>
            <person name="Chapman S.B."/>
            <person name="Dewar J."/>
            <person name="Goldberg J."/>
            <person name="Griggs A."/>
            <person name="Gujja S."/>
            <person name="Hansen M."/>
            <person name="Howarth C."/>
            <person name="Imamovic A."/>
            <person name="Larimer J."/>
            <person name="McCowan C."/>
            <person name="Murphy C."/>
            <person name="Neiman D."/>
            <person name="Pearson M."/>
            <person name="Priest M."/>
            <person name="Roberts A."/>
            <person name="Saif S."/>
            <person name="Shea T."/>
            <person name="Sisk P."/>
            <person name="Sykes S."/>
            <person name="Wortman J."/>
            <person name="Nusbaum C."/>
            <person name="Birren B."/>
        </authorList>
    </citation>
    <scope>NUCLEOTIDE SEQUENCE [LARGE SCALE GENOMIC DNA]</scope>
    <source>
        <strain evidence="7 8">CIP 108168</strain>
    </source>
</reference>
<protein>
    <recommendedName>
        <fullName evidence="6">VENN motif-containing domain-containing protein</fullName>
    </recommendedName>
</protein>
<evidence type="ECO:0000256" key="4">
    <source>
        <dbReference type="ARBA" id="ARBA00023026"/>
    </source>
</evidence>
<dbReference type="PATRIC" id="fig|981333.9.peg.709"/>
<keyword evidence="8" id="KW-1185">Reference proteome</keyword>